<dbReference type="InterPro" id="IPR013083">
    <property type="entry name" value="Znf_RING/FYVE/PHD"/>
</dbReference>
<organism evidence="6 8">
    <name type="scientific">Glycine soja</name>
    <name type="common">Wild soybean</name>
    <dbReference type="NCBI Taxonomy" id="3848"/>
    <lineage>
        <taxon>Eukaryota</taxon>
        <taxon>Viridiplantae</taxon>
        <taxon>Streptophyta</taxon>
        <taxon>Embryophyta</taxon>
        <taxon>Tracheophyta</taxon>
        <taxon>Spermatophyta</taxon>
        <taxon>Magnoliopsida</taxon>
        <taxon>eudicotyledons</taxon>
        <taxon>Gunneridae</taxon>
        <taxon>Pentapetalae</taxon>
        <taxon>rosids</taxon>
        <taxon>fabids</taxon>
        <taxon>Fabales</taxon>
        <taxon>Fabaceae</taxon>
        <taxon>Papilionoideae</taxon>
        <taxon>50 kb inversion clade</taxon>
        <taxon>NPAAA clade</taxon>
        <taxon>indigoferoid/millettioid clade</taxon>
        <taxon>Phaseoleae</taxon>
        <taxon>Glycine</taxon>
        <taxon>Glycine subgen. Soja</taxon>
    </lineage>
</organism>
<reference evidence="6 8" key="1">
    <citation type="submission" date="2018-09" db="EMBL/GenBank/DDBJ databases">
        <title>A high-quality reference genome of wild soybean provides a powerful tool to mine soybean genomes.</title>
        <authorList>
            <person name="Xie M."/>
            <person name="Chung C.Y.L."/>
            <person name="Li M.-W."/>
            <person name="Wong F.-L."/>
            <person name="Chan T.-F."/>
            <person name="Lam H.-M."/>
        </authorList>
    </citation>
    <scope>NUCLEOTIDE SEQUENCE [LARGE SCALE GENOMIC DNA]</scope>
    <source>
        <strain evidence="8">cv. W05</strain>
        <tissue evidence="6">Hypocotyl of etiolated seedlings</tissue>
    </source>
</reference>
<evidence type="ECO:0000259" key="5">
    <source>
        <dbReference type="PROSITE" id="PS50089"/>
    </source>
</evidence>
<proteinExistence type="predicted"/>
<evidence type="ECO:0000256" key="1">
    <source>
        <dbReference type="ARBA" id="ARBA00022723"/>
    </source>
</evidence>
<dbReference type="InterPro" id="IPR051834">
    <property type="entry name" value="RING_finger_E3_ligase"/>
</dbReference>
<evidence type="ECO:0000256" key="2">
    <source>
        <dbReference type="ARBA" id="ARBA00022771"/>
    </source>
</evidence>
<dbReference type="PROSITE" id="PS50089">
    <property type="entry name" value="ZF_RING_2"/>
    <property type="match status" value="1"/>
</dbReference>
<keyword evidence="8" id="KW-1185">Reference proteome</keyword>
<comment type="caution">
    <text evidence="6">The sequence shown here is derived from an EMBL/GenBank/DDBJ whole genome shotgun (WGS) entry which is preliminary data.</text>
</comment>
<dbReference type="Proteomes" id="UP000289340">
    <property type="component" value="Chromosome 20"/>
</dbReference>
<feature type="domain" description="RING-type" evidence="5">
    <location>
        <begin position="80"/>
        <end position="121"/>
    </location>
</feature>
<name>A0A445F1X9_GLYSO</name>
<dbReference type="PANTHER" id="PTHR45931">
    <property type="entry name" value="SI:CH211-59O9.10"/>
    <property type="match status" value="1"/>
</dbReference>
<dbReference type="InterPro" id="IPR001841">
    <property type="entry name" value="Znf_RING"/>
</dbReference>
<dbReference type="CDD" id="cd16454">
    <property type="entry name" value="RING-H2_PA-TM-RING"/>
    <property type="match status" value="1"/>
</dbReference>
<keyword evidence="2 4" id="KW-0863">Zinc-finger</keyword>
<dbReference type="SUPFAM" id="SSF57850">
    <property type="entry name" value="RING/U-box"/>
    <property type="match status" value="1"/>
</dbReference>
<gene>
    <name evidence="6" type="ORF">D0Y65_053444</name>
</gene>
<dbReference type="Gene3D" id="3.30.40.10">
    <property type="entry name" value="Zinc/RING finger domain, C3HC4 (zinc finger)"/>
    <property type="match status" value="1"/>
</dbReference>
<evidence type="ECO:0000313" key="6">
    <source>
        <dbReference type="EMBL" id="RZB42851.1"/>
    </source>
</evidence>
<dbReference type="GO" id="GO:0008270">
    <property type="term" value="F:zinc ion binding"/>
    <property type="evidence" value="ECO:0007669"/>
    <property type="project" value="UniProtKB-KW"/>
</dbReference>
<sequence>MRIDLSHWMKFWPFSLWPVIGRAIPSGEAVNLRFMPSCSADYEMLLALDEGNHQHTGASANLINSLPQSTILTDNFTDACAICLEIPVQGETIRHLPCLHKFHKDCIDPWLQRKASCPVCKSSIT</sequence>
<evidence type="ECO:0000256" key="3">
    <source>
        <dbReference type="ARBA" id="ARBA00022833"/>
    </source>
</evidence>
<evidence type="ECO:0000313" key="8">
    <source>
        <dbReference type="Proteomes" id="UP000289340"/>
    </source>
</evidence>
<evidence type="ECO:0000313" key="7">
    <source>
        <dbReference type="EMBL" id="RZB42852.1"/>
    </source>
</evidence>
<dbReference type="EMBL" id="QZWG01000020">
    <property type="protein sequence ID" value="RZB42851.1"/>
    <property type="molecule type" value="Genomic_DNA"/>
</dbReference>
<dbReference type="GO" id="GO:0005634">
    <property type="term" value="C:nucleus"/>
    <property type="evidence" value="ECO:0007669"/>
    <property type="project" value="TreeGrafter"/>
</dbReference>
<dbReference type="GO" id="GO:0061630">
    <property type="term" value="F:ubiquitin protein ligase activity"/>
    <property type="evidence" value="ECO:0007669"/>
    <property type="project" value="TreeGrafter"/>
</dbReference>
<dbReference type="Pfam" id="PF13639">
    <property type="entry name" value="zf-RING_2"/>
    <property type="match status" value="1"/>
</dbReference>
<keyword evidence="3" id="KW-0862">Zinc</keyword>
<keyword evidence="1" id="KW-0479">Metal-binding</keyword>
<dbReference type="AlphaFoldDB" id="A0A445F1X9"/>
<dbReference type="PANTHER" id="PTHR45931:SF25">
    <property type="entry name" value="E3 UBIQUITIN-PROTEIN LIGASE RLIM-LIKE ISOFORM X1"/>
    <property type="match status" value="1"/>
</dbReference>
<dbReference type="GO" id="GO:0006511">
    <property type="term" value="P:ubiquitin-dependent protein catabolic process"/>
    <property type="evidence" value="ECO:0007669"/>
    <property type="project" value="TreeGrafter"/>
</dbReference>
<protein>
    <submittedName>
        <fullName evidence="6">E3 ubiquitin-protein ligase SDIR1 isoform A</fullName>
    </submittedName>
    <submittedName>
        <fullName evidence="7">E3 ubiquitin-protein ligase SDIR1 isoform B</fullName>
    </submittedName>
</protein>
<dbReference type="FunFam" id="3.30.40.10:FF:000594">
    <property type="entry name" value="RING/U-box superfamily protein"/>
    <property type="match status" value="1"/>
</dbReference>
<evidence type="ECO:0000256" key="4">
    <source>
        <dbReference type="PROSITE-ProRule" id="PRU00175"/>
    </source>
</evidence>
<accession>A0A445F1X9</accession>
<dbReference type="EMBL" id="QZWG01000020">
    <property type="protein sequence ID" value="RZB42852.1"/>
    <property type="molecule type" value="Genomic_DNA"/>
</dbReference>
<dbReference type="SMART" id="SM00184">
    <property type="entry name" value="RING"/>
    <property type="match status" value="1"/>
</dbReference>